<evidence type="ECO:0000259" key="1">
    <source>
        <dbReference type="Pfam" id="PF03354"/>
    </source>
</evidence>
<proteinExistence type="predicted"/>
<dbReference type="Pfam" id="PF20441">
    <property type="entry name" value="TerL_nuclease"/>
    <property type="match status" value="1"/>
</dbReference>
<evidence type="ECO:0000313" key="3">
    <source>
        <dbReference type="EMBL" id="MCZ3782218.1"/>
    </source>
</evidence>
<reference evidence="3 4" key="1">
    <citation type="submission" date="2022-01" db="EMBL/GenBank/DDBJ databases">
        <title>VMRC isolate genome collection.</title>
        <authorList>
            <person name="France M."/>
            <person name="Rutt L."/>
            <person name="Humphrys M."/>
            <person name="Ravel J."/>
        </authorList>
    </citation>
    <scope>NUCLEOTIDE SEQUENCE [LARGE SCALE GENOMIC DNA]</scope>
    <source>
        <strain evidence="3 4">C0030B4</strain>
    </source>
</reference>
<dbReference type="Pfam" id="PF03354">
    <property type="entry name" value="TerL_ATPase"/>
    <property type="match status" value="1"/>
</dbReference>
<dbReference type="PANTHER" id="PTHR41287:SF1">
    <property type="entry name" value="PROTEIN YMFN"/>
    <property type="match status" value="1"/>
</dbReference>
<feature type="domain" description="Terminase large subunit-like ATPase" evidence="1">
    <location>
        <begin position="74"/>
        <end position="247"/>
    </location>
</feature>
<name>A0ABT4KBT2_9LACO</name>
<dbReference type="Proteomes" id="UP001527392">
    <property type="component" value="Unassembled WGS sequence"/>
</dbReference>
<dbReference type="Gene3D" id="3.40.50.300">
    <property type="entry name" value="P-loop containing nucleotide triphosphate hydrolases"/>
    <property type="match status" value="1"/>
</dbReference>
<dbReference type="InterPro" id="IPR027417">
    <property type="entry name" value="P-loop_NTPase"/>
</dbReference>
<dbReference type="PANTHER" id="PTHR41287">
    <property type="match status" value="1"/>
</dbReference>
<dbReference type="InterPro" id="IPR046462">
    <property type="entry name" value="TerL_nuclease"/>
</dbReference>
<evidence type="ECO:0000259" key="2">
    <source>
        <dbReference type="Pfam" id="PF20441"/>
    </source>
</evidence>
<dbReference type="EMBL" id="JAKHMS010000030">
    <property type="protein sequence ID" value="MCZ3782218.1"/>
    <property type="molecule type" value="Genomic_DNA"/>
</dbReference>
<comment type="caution">
    <text evidence="3">The sequence shown here is derived from an EMBL/GenBank/DDBJ whole genome shotgun (WGS) entry which is preliminary data.</text>
</comment>
<sequence>MINYAKDYAEKVVNGERIAGKKVILAAKRYLNDLKKAEKDDFPYFYDNERANKVIKFMEILPDPKTMQSYPLADFQRFIIANMYGWWRKDEPNKRRFRKGMLSMARKNGKSILISGIALYEFLMGNSPAYSRQIFCTANDKKQANIVFNMVKKRLNALRSRDLETKRGTKVNRDLISNLDDYSYVRSLSKETGTVDGFEPHIGILDEYAASKTTEMMELLESGQALLDNSLIMIISTAGFDLNVPMHTIEYPYATKILKGEVTDDNYFAFIAEQDNVAEVDDKSMWIKSNPILSVPELNLE</sequence>
<gene>
    <name evidence="3" type="ORF">L2504_08760</name>
</gene>
<dbReference type="InterPro" id="IPR005021">
    <property type="entry name" value="Terminase_largesu-like"/>
</dbReference>
<evidence type="ECO:0000313" key="4">
    <source>
        <dbReference type="Proteomes" id="UP001527392"/>
    </source>
</evidence>
<feature type="domain" description="Terminase large subunit-like endonuclease" evidence="2">
    <location>
        <begin position="261"/>
        <end position="295"/>
    </location>
</feature>
<keyword evidence="4" id="KW-1185">Reference proteome</keyword>
<accession>A0ABT4KBT2</accession>
<organism evidence="3 4">
    <name type="scientific">Limosilactobacillus vaginalis</name>
    <dbReference type="NCBI Taxonomy" id="1633"/>
    <lineage>
        <taxon>Bacteria</taxon>
        <taxon>Bacillati</taxon>
        <taxon>Bacillota</taxon>
        <taxon>Bacilli</taxon>
        <taxon>Lactobacillales</taxon>
        <taxon>Lactobacillaceae</taxon>
        <taxon>Limosilactobacillus</taxon>
    </lineage>
</organism>
<protein>
    <submittedName>
        <fullName evidence="3">Terminase large subunit</fullName>
    </submittedName>
</protein>
<dbReference type="InterPro" id="IPR046461">
    <property type="entry name" value="TerL_ATPase"/>
</dbReference>